<dbReference type="RefSeq" id="YP_010090940.1">
    <property type="nucleotide sequence ID" value="NC_055721.1"/>
</dbReference>
<dbReference type="Proteomes" id="UP000250157">
    <property type="component" value="Segment"/>
</dbReference>
<sequence length="168" mass="19127">MNMQLITNEMVMAQYGDRHDGISIFKGSKTIGYITDLRIAMARNLSKRKKQKEYNNKVTEARRDAMPDAVEEMKSFLENQLGKYGAEVFINISQPNVHLSGNKCYIIVDPIYGNHRLGIQHSRLTADEMASMVETCFKISASDSPHHILINNMTQDDIFETIVKLCLL</sequence>
<proteinExistence type="predicted"/>
<reference evidence="1 2" key="1">
    <citation type="submission" date="2018-02" db="EMBL/GenBank/DDBJ databases">
        <title>Full genome sequencing of a novel polyvalent bacteriophage as one of T4-Family member.</title>
        <authorList>
            <person name="Kawasaki T."/>
            <person name="Saad A.M."/>
            <person name="Yamada T."/>
        </authorList>
    </citation>
    <scope>NUCLEOTIDE SEQUENCE [LARGE SCALE GENOMIC DNA]</scope>
    <source>
        <strain evidence="1 2">EcS1</strain>
    </source>
</reference>
<dbReference type="KEGG" id="vg:65108432"/>
<evidence type="ECO:0000313" key="1">
    <source>
        <dbReference type="EMBL" id="BBC78293.1"/>
    </source>
</evidence>
<protein>
    <submittedName>
        <fullName evidence="1">Inhibitor of host transcription</fullName>
    </submittedName>
</protein>
<name>A0A2Z5ZDC4_9CAUD</name>
<dbReference type="InterPro" id="IPR020367">
    <property type="entry name" value="Host_transcript_inhib_Alc"/>
</dbReference>
<dbReference type="GO" id="GO:0039653">
    <property type="term" value="P:symbiont-mediated suppression of host transcription"/>
    <property type="evidence" value="ECO:0007669"/>
    <property type="project" value="InterPro"/>
</dbReference>
<accession>A0A2Z5ZDC4</accession>
<dbReference type="EMBL" id="LC371242">
    <property type="protein sequence ID" value="BBC78293.1"/>
    <property type="molecule type" value="Genomic_DNA"/>
</dbReference>
<dbReference type="GeneID" id="65108432"/>
<dbReference type="Pfam" id="PF17527">
    <property type="entry name" value="ALC"/>
    <property type="match status" value="1"/>
</dbReference>
<keyword evidence="2" id="KW-1185">Reference proteome</keyword>
<evidence type="ECO:0000313" key="2">
    <source>
        <dbReference type="Proteomes" id="UP000250157"/>
    </source>
</evidence>
<organism evidence="1 2">
    <name type="scientific">Escherichia phage EcS1</name>
    <dbReference type="NCBI Taxonomy" id="2083276"/>
    <lineage>
        <taxon>Viruses</taxon>
        <taxon>Duplodnaviria</taxon>
        <taxon>Heunggongvirae</taxon>
        <taxon>Uroviricota</taxon>
        <taxon>Caudoviricetes</taxon>
        <taxon>Pantevenvirales</taxon>
        <taxon>Straboviridae</taxon>
        <taxon>Tevenvirinae</taxon>
        <taxon>Kagamiyamavirus</taxon>
        <taxon>Kagamiyamavirus ecs1</taxon>
    </lineage>
</organism>